<reference evidence="1 2" key="1">
    <citation type="submission" date="2019-02" db="EMBL/GenBank/DDBJ databases">
        <title>Deep-cultivation of Planctomycetes and their phenomic and genomic characterization uncovers novel biology.</title>
        <authorList>
            <person name="Wiegand S."/>
            <person name="Jogler M."/>
            <person name="Boedeker C."/>
            <person name="Pinto D."/>
            <person name="Vollmers J."/>
            <person name="Rivas-Marin E."/>
            <person name="Kohn T."/>
            <person name="Peeters S.H."/>
            <person name="Heuer A."/>
            <person name="Rast P."/>
            <person name="Oberbeckmann S."/>
            <person name="Bunk B."/>
            <person name="Jeske O."/>
            <person name="Meyerdierks A."/>
            <person name="Storesund J.E."/>
            <person name="Kallscheuer N."/>
            <person name="Luecker S."/>
            <person name="Lage O.M."/>
            <person name="Pohl T."/>
            <person name="Merkel B.J."/>
            <person name="Hornburger P."/>
            <person name="Mueller R.-W."/>
            <person name="Bruemmer F."/>
            <person name="Labrenz M."/>
            <person name="Spormann A.M."/>
            <person name="Op Den Camp H."/>
            <person name="Overmann J."/>
            <person name="Amann R."/>
            <person name="Jetten M.S.M."/>
            <person name="Mascher T."/>
            <person name="Medema M.H."/>
            <person name="Devos D.P."/>
            <person name="Kaster A.-K."/>
            <person name="Ovreas L."/>
            <person name="Rohde M."/>
            <person name="Galperin M.Y."/>
            <person name="Jogler C."/>
        </authorList>
    </citation>
    <scope>NUCLEOTIDE SEQUENCE [LARGE SCALE GENOMIC DNA]</scope>
    <source>
        <strain evidence="1 2">Pla100</strain>
    </source>
</reference>
<accession>A0A5C5ZZT6</accession>
<name>A0A5C5ZZT6_9BACT</name>
<evidence type="ECO:0000313" key="2">
    <source>
        <dbReference type="Proteomes" id="UP000316213"/>
    </source>
</evidence>
<protein>
    <submittedName>
        <fullName evidence="1">Uncharacterized protein</fullName>
    </submittedName>
</protein>
<dbReference type="RefSeq" id="WP_146579889.1">
    <property type="nucleotide sequence ID" value="NZ_SJPM01000010.1"/>
</dbReference>
<dbReference type="Proteomes" id="UP000316213">
    <property type="component" value="Unassembled WGS sequence"/>
</dbReference>
<organism evidence="1 2">
    <name type="scientific">Neorhodopirellula pilleata</name>
    <dbReference type="NCBI Taxonomy" id="2714738"/>
    <lineage>
        <taxon>Bacteria</taxon>
        <taxon>Pseudomonadati</taxon>
        <taxon>Planctomycetota</taxon>
        <taxon>Planctomycetia</taxon>
        <taxon>Pirellulales</taxon>
        <taxon>Pirellulaceae</taxon>
        <taxon>Neorhodopirellula</taxon>
    </lineage>
</organism>
<dbReference type="OrthoDB" id="291561at2"/>
<comment type="caution">
    <text evidence="1">The sequence shown here is derived from an EMBL/GenBank/DDBJ whole genome shotgun (WGS) entry which is preliminary data.</text>
</comment>
<dbReference type="EMBL" id="SJPM01000010">
    <property type="protein sequence ID" value="TWT93084.1"/>
    <property type="molecule type" value="Genomic_DNA"/>
</dbReference>
<evidence type="ECO:0000313" key="1">
    <source>
        <dbReference type="EMBL" id="TWT93084.1"/>
    </source>
</evidence>
<keyword evidence="2" id="KW-1185">Reference proteome</keyword>
<gene>
    <name evidence="1" type="ORF">Pla100_44010</name>
</gene>
<sequence length="141" mass="15094">MSHRLIGEETNHPLAIIVESVASNVLRQHAAAICLEVDIDFSLRLPTDSASFCQLIESLVRQAINEMPEGGEMTITGCQTPTGIEIEIADTGTDVAHRACKLPMIAAAMAAELSWQNCPQGGAAVTAKLPTYHQSARRRAA</sequence>
<dbReference type="Gene3D" id="3.30.565.10">
    <property type="entry name" value="Histidine kinase-like ATPase, C-terminal domain"/>
    <property type="match status" value="1"/>
</dbReference>
<dbReference type="InterPro" id="IPR036890">
    <property type="entry name" value="HATPase_C_sf"/>
</dbReference>
<dbReference type="AlphaFoldDB" id="A0A5C5ZZT6"/>
<proteinExistence type="predicted"/>
<dbReference type="SUPFAM" id="SSF55874">
    <property type="entry name" value="ATPase domain of HSP90 chaperone/DNA topoisomerase II/histidine kinase"/>
    <property type="match status" value="1"/>
</dbReference>